<dbReference type="RefSeq" id="WP_368637372.1">
    <property type="nucleotide sequence ID" value="NZ_JBFRHK010000011.1"/>
</dbReference>
<comment type="caution">
    <text evidence="2">The sequence shown here is derived from an EMBL/GenBank/DDBJ whole genome shotgun (WGS) entry which is preliminary data.</text>
</comment>
<dbReference type="InterPro" id="IPR025237">
    <property type="entry name" value="DUF4183"/>
</dbReference>
<reference evidence="2 3" key="1">
    <citation type="submission" date="2024-07" db="EMBL/GenBank/DDBJ databases">
        <title>Characterization of a bacterium isolated from hydrolysated instant sea cucumber by whole-genome sequencing and metabolomics.</title>
        <authorList>
            <person name="Luo X."/>
            <person name="Zhang Z."/>
            <person name="Zheng Z."/>
            <person name="Zhang W."/>
            <person name="Ming T."/>
            <person name="Jiao L."/>
            <person name="Su X."/>
            <person name="Kong F."/>
            <person name="Xu J."/>
        </authorList>
    </citation>
    <scope>NUCLEOTIDE SEQUENCE [LARGE SCALE GENOMIC DNA]</scope>
    <source>
        <strain evidence="2 3">XL-2024</strain>
    </source>
</reference>
<dbReference type="Proteomes" id="UP001558534">
    <property type="component" value="Unassembled WGS sequence"/>
</dbReference>
<evidence type="ECO:0000313" key="2">
    <source>
        <dbReference type="EMBL" id="MEX3746783.1"/>
    </source>
</evidence>
<proteinExistence type="predicted"/>
<sequence>MVNYRKHRKIERQWACDCEDRFIWPHIKVSTIPTVAPPPVIVPNGEIIPTVNRYFYIVTSDIDLTNGATLPANLFFHDNGNPIPEFSIFNPNGYVNLYINGVMQEGGIYTITTTSLTLNPYNSTIYKGTPIIIESLGFSTK</sequence>
<name>A0ABV3W139_9BACI</name>
<accession>A0ABV3W139</accession>
<feature type="domain" description="DUF4183" evidence="1">
    <location>
        <begin position="66"/>
        <end position="134"/>
    </location>
</feature>
<evidence type="ECO:0000259" key="1">
    <source>
        <dbReference type="Pfam" id="PF13799"/>
    </source>
</evidence>
<organism evidence="2 3">
    <name type="scientific">Lysinibacillus xylanilyticus</name>
    <dbReference type="NCBI Taxonomy" id="582475"/>
    <lineage>
        <taxon>Bacteria</taxon>
        <taxon>Bacillati</taxon>
        <taxon>Bacillota</taxon>
        <taxon>Bacilli</taxon>
        <taxon>Bacillales</taxon>
        <taxon>Bacillaceae</taxon>
        <taxon>Lysinibacillus</taxon>
    </lineage>
</organism>
<dbReference type="EMBL" id="JBFRHK010000011">
    <property type="protein sequence ID" value="MEX3746783.1"/>
    <property type="molecule type" value="Genomic_DNA"/>
</dbReference>
<keyword evidence="3" id="KW-1185">Reference proteome</keyword>
<protein>
    <submittedName>
        <fullName evidence="2">DUF4183 domain-containing protein</fullName>
    </submittedName>
</protein>
<dbReference type="Pfam" id="PF13799">
    <property type="entry name" value="DUF4183"/>
    <property type="match status" value="1"/>
</dbReference>
<evidence type="ECO:0000313" key="3">
    <source>
        <dbReference type="Proteomes" id="UP001558534"/>
    </source>
</evidence>
<gene>
    <name evidence="2" type="ORF">AB1300_16805</name>
</gene>